<accession>A0A2J5HX03</accession>
<evidence type="ECO:0000256" key="5">
    <source>
        <dbReference type="ARBA" id="ARBA00023163"/>
    </source>
</evidence>
<evidence type="ECO:0000256" key="7">
    <source>
        <dbReference type="SAM" id="MobiDB-lite"/>
    </source>
</evidence>
<evidence type="ECO:0000259" key="8">
    <source>
        <dbReference type="PROSITE" id="PS50048"/>
    </source>
</evidence>
<dbReference type="Pfam" id="PF04082">
    <property type="entry name" value="Fungal_trans"/>
    <property type="match status" value="1"/>
</dbReference>
<feature type="region of interest" description="Disordered" evidence="7">
    <location>
        <begin position="96"/>
        <end position="146"/>
    </location>
</feature>
<evidence type="ECO:0000256" key="1">
    <source>
        <dbReference type="ARBA" id="ARBA00004123"/>
    </source>
</evidence>
<feature type="region of interest" description="Disordered" evidence="7">
    <location>
        <begin position="64"/>
        <end position="83"/>
    </location>
</feature>
<dbReference type="PANTHER" id="PTHR31001:SF50">
    <property type="entry name" value="ZN(II)2CYS6 TRANSCRIPTION FACTOR (EUROFUNG)"/>
    <property type="match status" value="1"/>
</dbReference>
<comment type="subcellular location">
    <subcellularLocation>
        <location evidence="1">Nucleus</location>
    </subcellularLocation>
</comment>
<dbReference type="Pfam" id="PF00172">
    <property type="entry name" value="Zn_clus"/>
    <property type="match status" value="1"/>
</dbReference>
<proteinExistence type="predicted"/>
<dbReference type="InterPro" id="IPR001138">
    <property type="entry name" value="Zn2Cys6_DnaBD"/>
</dbReference>
<dbReference type="Gene3D" id="4.10.240.10">
    <property type="entry name" value="Zn(2)-C6 fungal-type DNA-binding domain"/>
    <property type="match status" value="1"/>
</dbReference>
<dbReference type="GO" id="GO:0000981">
    <property type="term" value="F:DNA-binding transcription factor activity, RNA polymerase II-specific"/>
    <property type="evidence" value="ECO:0007669"/>
    <property type="project" value="InterPro"/>
</dbReference>
<organism evidence="9 10">
    <name type="scientific">Aspergillus taichungensis</name>
    <dbReference type="NCBI Taxonomy" id="482145"/>
    <lineage>
        <taxon>Eukaryota</taxon>
        <taxon>Fungi</taxon>
        <taxon>Dikarya</taxon>
        <taxon>Ascomycota</taxon>
        <taxon>Pezizomycotina</taxon>
        <taxon>Eurotiomycetes</taxon>
        <taxon>Eurotiomycetidae</taxon>
        <taxon>Eurotiales</taxon>
        <taxon>Aspergillaceae</taxon>
        <taxon>Aspergillus</taxon>
        <taxon>Aspergillus subgen. Circumdati</taxon>
    </lineage>
</organism>
<keyword evidence="2" id="KW-0479">Metal-binding</keyword>
<dbReference type="PROSITE" id="PS00463">
    <property type="entry name" value="ZN2_CY6_FUNGAL_1"/>
    <property type="match status" value="1"/>
</dbReference>
<dbReference type="Proteomes" id="UP000235023">
    <property type="component" value="Unassembled WGS sequence"/>
</dbReference>
<dbReference type="GO" id="GO:0008270">
    <property type="term" value="F:zinc ion binding"/>
    <property type="evidence" value="ECO:0007669"/>
    <property type="project" value="InterPro"/>
</dbReference>
<dbReference type="CDD" id="cd00067">
    <property type="entry name" value="GAL4"/>
    <property type="match status" value="1"/>
</dbReference>
<protein>
    <recommendedName>
        <fullName evidence="8">Zn(2)-C6 fungal-type domain-containing protein</fullName>
    </recommendedName>
</protein>
<evidence type="ECO:0000256" key="4">
    <source>
        <dbReference type="ARBA" id="ARBA00023125"/>
    </source>
</evidence>
<dbReference type="SUPFAM" id="SSF57701">
    <property type="entry name" value="Zn2/Cys6 DNA-binding domain"/>
    <property type="match status" value="1"/>
</dbReference>
<keyword evidence="5" id="KW-0804">Transcription</keyword>
<dbReference type="GO" id="GO:0009893">
    <property type="term" value="P:positive regulation of metabolic process"/>
    <property type="evidence" value="ECO:0007669"/>
    <property type="project" value="UniProtKB-ARBA"/>
</dbReference>
<feature type="domain" description="Zn(2)-C6 fungal-type" evidence="8">
    <location>
        <begin position="28"/>
        <end position="57"/>
    </location>
</feature>
<feature type="compositionally biased region" description="Basic and acidic residues" evidence="7">
    <location>
        <begin position="1"/>
        <end position="10"/>
    </location>
</feature>
<keyword evidence="10" id="KW-1185">Reference proteome</keyword>
<evidence type="ECO:0000313" key="10">
    <source>
        <dbReference type="Proteomes" id="UP000235023"/>
    </source>
</evidence>
<feature type="compositionally biased region" description="Polar residues" evidence="7">
    <location>
        <begin position="135"/>
        <end position="145"/>
    </location>
</feature>
<name>A0A2J5HX03_9EURO</name>
<dbReference type="InterPro" id="IPR036864">
    <property type="entry name" value="Zn2-C6_fun-type_DNA-bd_sf"/>
</dbReference>
<dbReference type="OrthoDB" id="435881at2759"/>
<feature type="compositionally biased region" description="Basic and acidic residues" evidence="7">
    <location>
        <begin position="70"/>
        <end position="83"/>
    </location>
</feature>
<evidence type="ECO:0000256" key="6">
    <source>
        <dbReference type="ARBA" id="ARBA00023242"/>
    </source>
</evidence>
<dbReference type="AlphaFoldDB" id="A0A2J5HX03"/>
<feature type="region of interest" description="Disordered" evidence="7">
    <location>
        <begin position="1"/>
        <end position="20"/>
    </location>
</feature>
<dbReference type="CDD" id="cd12148">
    <property type="entry name" value="fungal_TF_MHR"/>
    <property type="match status" value="1"/>
</dbReference>
<dbReference type="GO" id="GO:0003677">
    <property type="term" value="F:DNA binding"/>
    <property type="evidence" value="ECO:0007669"/>
    <property type="project" value="UniProtKB-KW"/>
</dbReference>
<keyword evidence="3" id="KW-0805">Transcription regulation</keyword>
<keyword evidence="6" id="KW-0539">Nucleus</keyword>
<dbReference type="PANTHER" id="PTHR31001">
    <property type="entry name" value="UNCHARACTERIZED TRANSCRIPTIONAL REGULATORY PROTEIN"/>
    <property type="match status" value="1"/>
</dbReference>
<evidence type="ECO:0000313" key="9">
    <source>
        <dbReference type="EMBL" id="PLN81971.1"/>
    </source>
</evidence>
<dbReference type="PROSITE" id="PS50048">
    <property type="entry name" value="ZN2_CY6_FUNGAL_2"/>
    <property type="match status" value="1"/>
</dbReference>
<dbReference type="InterPro" id="IPR007219">
    <property type="entry name" value="XnlR_reg_dom"/>
</dbReference>
<sequence>MADRLREAKAGKAPSRSNSDSRLSVRLTCERCRQRKVKCDKLDPCTNCQRIGVACVLVQRARLPRGKSGRHSDRETPDKDETLRERVSRLEELVRKAVSGSDVEPGSKEQFSKTVWGQGEQGFPRPAGEGESSRDGTTASESTDGQPDCYLGVSFWAELLKQVTGSGDNVSDNIDYQRLLSMAHGQNSPNPPLSNRGALRTTTTQKKLCQLFIQRIDPCFKILHHPSVSAFLLDEKPYLDYKPGHEAPTALAHAIYYSAISCVDEDECWQIFQQSKSSMITKYQKECESALANADVVTTNDLTVLQAFVLSLLSSHFQDRSRRVWTMLSVALRVAQALYLHLAEPPFPVRPFDREMRRRLWLAIGFLDMHSSADRASEPMMQASWLQSHLPTNTNDSDLTFTMETPPRESPNMTDMTFCLMTLQAQRTSRLLNSSDFIEPAVQTMATRQQLVIDFQQTTSRLLHHAQPTTIPLHWFTRQATECTHAAIQLLALRPLQRIATFTPPRIRSDQLLQAAVDVLTKSQALIDDPRAHPWRWMGHLFVPWHGLAVALAELCICDDPFLWAMFWAPVERAYGRLGGLVADSRQGMLWKPMEKLMARVRAKRETLQSRALPGTAGVAVSAAMQPSTQDIVVQQGADTRVGAVAAPDLATPESMQEPGLAAWPSVWETLDFADLGGGEELSWLNYESFIDDVYGSVDWSEIPH</sequence>
<dbReference type="EMBL" id="KZ559531">
    <property type="protein sequence ID" value="PLN81971.1"/>
    <property type="molecule type" value="Genomic_DNA"/>
</dbReference>
<gene>
    <name evidence="9" type="ORF">BDW42DRAFT_167760</name>
</gene>
<dbReference type="GO" id="GO:0006351">
    <property type="term" value="P:DNA-templated transcription"/>
    <property type="evidence" value="ECO:0007669"/>
    <property type="project" value="InterPro"/>
</dbReference>
<evidence type="ECO:0000256" key="2">
    <source>
        <dbReference type="ARBA" id="ARBA00022723"/>
    </source>
</evidence>
<dbReference type="GO" id="GO:0005634">
    <property type="term" value="C:nucleus"/>
    <property type="evidence" value="ECO:0007669"/>
    <property type="project" value="UniProtKB-SubCell"/>
</dbReference>
<evidence type="ECO:0000256" key="3">
    <source>
        <dbReference type="ARBA" id="ARBA00023015"/>
    </source>
</evidence>
<keyword evidence="4" id="KW-0238">DNA-binding</keyword>
<reference evidence="10" key="1">
    <citation type="submission" date="2017-12" db="EMBL/GenBank/DDBJ databases">
        <authorList>
            <consortium name="DOE Joint Genome Institute"/>
            <person name="Mondo S.J."/>
            <person name="Kjaerbolling I."/>
            <person name="Vesth T.C."/>
            <person name="Frisvad J.C."/>
            <person name="Nybo J.L."/>
            <person name="Theobald S."/>
            <person name="Kuo A."/>
            <person name="Bowyer P."/>
            <person name="Matsuda Y."/>
            <person name="Lyhne E.K."/>
            <person name="Kogle M.E."/>
            <person name="Clum A."/>
            <person name="Lipzen A."/>
            <person name="Salamov A."/>
            <person name="Ngan C.Y."/>
            <person name="Daum C."/>
            <person name="Chiniquy J."/>
            <person name="Barry K."/>
            <person name="LaButti K."/>
            <person name="Haridas S."/>
            <person name="Simmons B.A."/>
            <person name="Magnuson J.K."/>
            <person name="Mortensen U.H."/>
            <person name="Larsen T.O."/>
            <person name="Grigoriev I.V."/>
            <person name="Baker S.E."/>
            <person name="Andersen M.R."/>
            <person name="Nordberg H.P."/>
            <person name="Cantor M.N."/>
            <person name="Hua S.X."/>
        </authorList>
    </citation>
    <scope>NUCLEOTIDE SEQUENCE [LARGE SCALE GENOMIC DNA]</scope>
    <source>
        <strain evidence="10">IBT 19404</strain>
    </source>
</reference>
<dbReference type="InterPro" id="IPR050613">
    <property type="entry name" value="Sec_Metabolite_Reg"/>
</dbReference>
<dbReference type="SMART" id="SM00066">
    <property type="entry name" value="GAL4"/>
    <property type="match status" value="1"/>
</dbReference>